<accession>A0A4V3YXA1</accession>
<dbReference type="RefSeq" id="WP_136405907.1">
    <property type="nucleotide sequence ID" value="NZ_SSWX01000007.1"/>
</dbReference>
<gene>
    <name evidence="2" type="ORF">E8K88_06810</name>
</gene>
<sequence length="78" mass="8305">MLAIAQALAGLLAWRLLAVAPQMDLPAIPVRANRARASAIAAWLRKPSRRTMQDVQAQRLLANMQLMAALGGSGSEPS</sequence>
<proteinExistence type="predicted"/>
<dbReference type="EMBL" id="SSWX01000007">
    <property type="protein sequence ID" value="THJ34232.1"/>
    <property type="molecule type" value="Genomic_DNA"/>
</dbReference>
<comment type="caution">
    <text evidence="2">The sequence shown here is derived from an EMBL/GenBank/DDBJ whole genome shotgun (WGS) entry which is preliminary data.</text>
</comment>
<dbReference type="AlphaFoldDB" id="A0A4V3YXA1"/>
<name>A0A4V3YXA1_9BURK</name>
<organism evidence="2 3">
    <name type="scientific">Lampropedia aestuarii</name>
    <dbReference type="NCBI Taxonomy" id="2562762"/>
    <lineage>
        <taxon>Bacteria</taxon>
        <taxon>Pseudomonadati</taxon>
        <taxon>Pseudomonadota</taxon>
        <taxon>Betaproteobacteria</taxon>
        <taxon>Burkholderiales</taxon>
        <taxon>Comamonadaceae</taxon>
        <taxon>Lampropedia</taxon>
    </lineage>
</organism>
<feature type="chain" id="PRO_5020855886" evidence="1">
    <location>
        <begin position="21"/>
        <end position="78"/>
    </location>
</feature>
<dbReference type="Proteomes" id="UP000306236">
    <property type="component" value="Unassembled WGS sequence"/>
</dbReference>
<feature type="signal peptide" evidence="1">
    <location>
        <begin position="1"/>
        <end position="20"/>
    </location>
</feature>
<keyword evidence="3" id="KW-1185">Reference proteome</keyword>
<protein>
    <submittedName>
        <fullName evidence="2">Uncharacterized protein</fullName>
    </submittedName>
</protein>
<evidence type="ECO:0000313" key="2">
    <source>
        <dbReference type="EMBL" id="THJ34232.1"/>
    </source>
</evidence>
<evidence type="ECO:0000313" key="3">
    <source>
        <dbReference type="Proteomes" id="UP000306236"/>
    </source>
</evidence>
<evidence type="ECO:0000256" key="1">
    <source>
        <dbReference type="SAM" id="SignalP"/>
    </source>
</evidence>
<keyword evidence="1" id="KW-0732">Signal</keyword>
<reference evidence="2 3" key="1">
    <citation type="submission" date="2019-04" db="EMBL/GenBank/DDBJ databases">
        <title>Lampropedia sp YIM MLB12 draf genome.</title>
        <authorList>
            <person name="Wang Y.-X."/>
        </authorList>
    </citation>
    <scope>NUCLEOTIDE SEQUENCE [LARGE SCALE GENOMIC DNA]</scope>
    <source>
        <strain evidence="2 3">YIM MLB12</strain>
    </source>
</reference>